<keyword evidence="10" id="KW-0119">Carbohydrate metabolism</keyword>
<organism evidence="15 16">
    <name type="scientific">Rehmannia glutinosa</name>
    <name type="common">Chinese foxglove</name>
    <dbReference type="NCBI Taxonomy" id="99300"/>
    <lineage>
        <taxon>Eukaryota</taxon>
        <taxon>Viridiplantae</taxon>
        <taxon>Streptophyta</taxon>
        <taxon>Embryophyta</taxon>
        <taxon>Tracheophyta</taxon>
        <taxon>Spermatophyta</taxon>
        <taxon>Magnoliopsida</taxon>
        <taxon>eudicotyledons</taxon>
        <taxon>Gunneridae</taxon>
        <taxon>Pentapetalae</taxon>
        <taxon>asterids</taxon>
        <taxon>lamiids</taxon>
        <taxon>Lamiales</taxon>
        <taxon>Orobanchaceae</taxon>
        <taxon>Rehmannieae</taxon>
        <taxon>Rehmannia</taxon>
    </lineage>
</organism>
<dbReference type="InterPro" id="IPR001223">
    <property type="entry name" value="Glyco_hydro18_cat"/>
</dbReference>
<evidence type="ECO:0000256" key="9">
    <source>
        <dbReference type="ARBA" id="ARBA00023157"/>
    </source>
</evidence>
<dbReference type="InterPro" id="IPR017853">
    <property type="entry name" value="GH"/>
</dbReference>
<reference evidence="15 16" key="1">
    <citation type="journal article" date="2021" name="Comput. Struct. Biotechnol. J.">
        <title>De novo genome assembly of the potent medicinal plant Rehmannia glutinosa using nanopore technology.</title>
        <authorList>
            <person name="Ma L."/>
            <person name="Dong C."/>
            <person name="Song C."/>
            <person name="Wang X."/>
            <person name="Zheng X."/>
            <person name="Niu Y."/>
            <person name="Chen S."/>
            <person name="Feng W."/>
        </authorList>
    </citation>
    <scope>NUCLEOTIDE SEQUENCE [LARGE SCALE GENOMIC DNA]</scope>
    <source>
        <strain evidence="15">DH-2019</strain>
    </source>
</reference>
<evidence type="ECO:0000256" key="6">
    <source>
        <dbReference type="ARBA" id="ARBA00022729"/>
    </source>
</evidence>
<comment type="similarity">
    <text evidence="3">Belongs to the glycosyl hydrolase 18 family. Chitinase class II subfamily.</text>
</comment>
<comment type="caution">
    <text evidence="15">The sequence shown here is derived from an EMBL/GenBank/DDBJ whole genome shotgun (WGS) entry which is preliminary data.</text>
</comment>
<comment type="catalytic activity">
    <reaction evidence="1">
        <text>Random endo-hydrolysis of N-acetyl-beta-D-glucosaminide (1-&gt;4)-beta-linkages in chitin and chitodextrins.</text>
        <dbReference type="EC" id="3.2.1.14"/>
    </reaction>
</comment>
<dbReference type="Proteomes" id="UP001318860">
    <property type="component" value="Unassembled WGS sequence"/>
</dbReference>
<keyword evidence="5" id="KW-0964">Secreted</keyword>
<evidence type="ECO:0000313" key="15">
    <source>
        <dbReference type="EMBL" id="KAK6117680.1"/>
    </source>
</evidence>
<evidence type="ECO:0000256" key="4">
    <source>
        <dbReference type="ARBA" id="ARBA00012729"/>
    </source>
</evidence>
<dbReference type="Gene3D" id="3.20.20.80">
    <property type="entry name" value="Glycosidases"/>
    <property type="match status" value="1"/>
</dbReference>
<dbReference type="PANTHER" id="PTHR45708">
    <property type="entry name" value="ENDOCHITINASE"/>
    <property type="match status" value="1"/>
</dbReference>
<dbReference type="PROSITE" id="PS01095">
    <property type="entry name" value="GH18_1"/>
    <property type="match status" value="1"/>
</dbReference>
<dbReference type="EC" id="3.2.1.14" evidence="4"/>
<dbReference type="InterPro" id="IPR050542">
    <property type="entry name" value="Glycosyl_Hydrlase18_Chitinase"/>
</dbReference>
<name>A0ABR0U599_REHGL</name>
<dbReference type="PANTHER" id="PTHR45708:SF22">
    <property type="entry name" value="ACIDIC ENDOCHITINASE"/>
    <property type="match status" value="1"/>
</dbReference>
<evidence type="ECO:0000256" key="10">
    <source>
        <dbReference type="ARBA" id="ARBA00023277"/>
    </source>
</evidence>
<evidence type="ECO:0000256" key="8">
    <source>
        <dbReference type="ARBA" id="ARBA00023024"/>
    </source>
</evidence>
<gene>
    <name evidence="15" type="ORF">DH2020_048577</name>
</gene>
<dbReference type="Pfam" id="PF00704">
    <property type="entry name" value="Glyco_hydro_18"/>
    <property type="match status" value="1"/>
</dbReference>
<evidence type="ECO:0000256" key="3">
    <source>
        <dbReference type="ARBA" id="ARBA00009121"/>
    </source>
</evidence>
<sequence length="248" mass="26761">MCHRQLPIVNIGFLTTFGNGQTPVLNLAGHCNPASGTCTSLSDIRACQARGIRVLLSLGGATGSYSLSSADDARQVANYLWNAFLGGNSGTRPLGDAILDGIDFDIESGSGQFWDELARALSAFSSQRRVYLSAAPQCPIPDAHLDAAIQTGLFDYIWVQFYNNQQCDYRGSVDNLLARWNQWASVPGRQVFLGLPARLGGGGWRIHAARCADFSGLAGDQVFPKYGGVMLWDRFNDRSYSSAIVGSV</sequence>
<dbReference type="InterPro" id="IPR045321">
    <property type="entry name" value="Cts1-like"/>
</dbReference>
<evidence type="ECO:0000256" key="11">
    <source>
        <dbReference type="ARBA" id="ARBA00023295"/>
    </source>
</evidence>
<comment type="subcellular location">
    <subcellularLocation>
        <location evidence="2">Secreted</location>
    </subcellularLocation>
</comment>
<proteinExistence type="inferred from homology"/>
<dbReference type="CDD" id="cd02877">
    <property type="entry name" value="GH18_hevamine_XipI_class_III"/>
    <property type="match status" value="1"/>
</dbReference>
<keyword evidence="7 13" id="KW-0378">Hydrolase</keyword>
<dbReference type="EMBL" id="JABTTQ020003421">
    <property type="protein sequence ID" value="KAK6117680.1"/>
    <property type="molecule type" value="Genomic_DNA"/>
</dbReference>
<keyword evidence="9" id="KW-1015">Disulfide bond</keyword>
<evidence type="ECO:0000259" key="14">
    <source>
        <dbReference type="PROSITE" id="PS51910"/>
    </source>
</evidence>
<dbReference type="InterPro" id="IPR001579">
    <property type="entry name" value="Glyco_hydro_18_chit_AS"/>
</dbReference>
<feature type="domain" description="GH18" evidence="14">
    <location>
        <begin position="1"/>
        <end position="248"/>
    </location>
</feature>
<keyword evidence="6" id="KW-0732">Signal</keyword>
<dbReference type="PROSITE" id="PS51910">
    <property type="entry name" value="GH18_2"/>
    <property type="match status" value="1"/>
</dbReference>
<evidence type="ECO:0000256" key="13">
    <source>
        <dbReference type="RuleBase" id="RU000489"/>
    </source>
</evidence>
<evidence type="ECO:0000256" key="12">
    <source>
        <dbReference type="ARBA" id="ARBA00023326"/>
    </source>
</evidence>
<evidence type="ECO:0000256" key="2">
    <source>
        <dbReference type="ARBA" id="ARBA00004613"/>
    </source>
</evidence>
<keyword evidence="16" id="KW-1185">Reference proteome</keyword>
<keyword evidence="12" id="KW-0624">Polysaccharide degradation</keyword>
<evidence type="ECO:0000256" key="1">
    <source>
        <dbReference type="ARBA" id="ARBA00000822"/>
    </source>
</evidence>
<evidence type="ECO:0000256" key="7">
    <source>
        <dbReference type="ARBA" id="ARBA00022801"/>
    </source>
</evidence>
<dbReference type="SUPFAM" id="SSF51445">
    <property type="entry name" value="(Trans)glycosidases"/>
    <property type="match status" value="1"/>
</dbReference>
<evidence type="ECO:0000256" key="5">
    <source>
        <dbReference type="ARBA" id="ARBA00022525"/>
    </source>
</evidence>
<protein>
    <recommendedName>
        <fullName evidence="4">chitinase</fullName>
        <ecNumber evidence="4">3.2.1.14</ecNumber>
    </recommendedName>
</protein>
<accession>A0ABR0U599</accession>
<keyword evidence="8" id="KW-0146">Chitin degradation</keyword>
<keyword evidence="11 13" id="KW-0326">Glycosidase</keyword>
<evidence type="ECO:0000313" key="16">
    <source>
        <dbReference type="Proteomes" id="UP001318860"/>
    </source>
</evidence>